<dbReference type="GO" id="GO:0005778">
    <property type="term" value="C:peroxisomal membrane"/>
    <property type="evidence" value="ECO:0007669"/>
    <property type="project" value="UniProtKB-SubCell"/>
</dbReference>
<dbReference type="InterPro" id="IPR008733">
    <property type="entry name" value="PEX11"/>
</dbReference>
<proteinExistence type="predicted"/>
<evidence type="ECO:0000256" key="2">
    <source>
        <dbReference type="ARBA" id="ARBA00023136"/>
    </source>
</evidence>
<dbReference type="Pfam" id="PF05648">
    <property type="entry name" value="PEX11"/>
    <property type="match status" value="1"/>
</dbReference>
<dbReference type="PANTHER" id="PTHR12652">
    <property type="entry name" value="PEROXISOMAL BIOGENESIS FACTOR 11"/>
    <property type="match status" value="1"/>
</dbReference>
<keyword evidence="3" id="KW-0576">Peroxisome</keyword>
<organism evidence="5">
    <name type="scientific">Xenopsylla cheopis</name>
    <name type="common">Oriental rat flea</name>
    <name type="synonym">Pulex cheopis</name>
    <dbReference type="NCBI Taxonomy" id="163159"/>
    <lineage>
        <taxon>Eukaryota</taxon>
        <taxon>Metazoa</taxon>
        <taxon>Ecdysozoa</taxon>
        <taxon>Arthropoda</taxon>
        <taxon>Hexapoda</taxon>
        <taxon>Insecta</taxon>
        <taxon>Pterygota</taxon>
        <taxon>Neoptera</taxon>
        <taxon>Endopterygota</taxon>
        <taxon>Siphonaptera</taxon>
        <taxon>Pulicidae</taxon>
        <taxon>Xenopsyllinae</taxon>
        <taxon>Xenopsylla</taxon>
    </lineage>
</organism>
<keyword evidence="1" id="KW-0962">Peroxisome biogenesis</keyword>
<dbReference type="PANTHER" id="PTHR12652:SF50">
    <property type="entry name" value="PEROXIN 11"/>
    <property type="match status" value="1"/>
</dbReference>
<evidence type="ECO:0000256" key="3">
    <source>
        <dbReference type="ARBA" id="ARBA00023140"/>
    </source>
</evidence>
<comment type="subcellular location">
    <subcellularLocation>
        <location evidence="4">Peroxisome membrane</location>
    </subcellularLocation>
</comment>
<keyword evidence="2" id="KW-0472">Membrane</keyword>
<dbReference type="AlphaFoldDB" id="A0A6M2DXL1"/>
<accession>A0A6M2DXL1</accession>
<sequence>MDLYLKLNAQAGGRDKIIRLLQYLSRTLWDLLQKNGQNQEIIDKLKSLEFTFSSFRKLLRLGKCVDILYSSLSTLHYPDLTIRITLTLSKIATALFLFADHIIWFARSGVFQNINVEKWNSIANRYWLMSITMNLVRDVYEIMNIIKCNKSIIFAKKGQTISRSGNDKVCPIAINDVLPIFLRGFQCVQGQTDVFVDTIKNACDFFIPLTALGYTRLSPGMVGSLGVISSIAGILAIIKPVAKLTPS</sequence>
<protein>
    <submittedName>
        <fullName evidence="5">Putative peroxisomal bioproteinsis protein peroxin</fullName>
    </submittedName>
</protein>
<dbReference type="EMBL" id="GIIL01006075">
    <property type="protein sequence ID" value="NOV49801.1"/>
    <property type="molecule type" value="Transcribed_RNA"/>
</dbReference>
<name>A0A6M2DXL1_XENCH</name>
<evidence type="ECO:0000313" key="5">
    <source>
        <dbReference type="EMBL" id="NOV49801.1"/>
    </source>
</evidence>
<evidence type="ECO:0000256" key="1">
    <source>
        <dbReference type="ARBA" id="ARBA00022593"/>
    </source>
</evidence>
<dbReference type="GO" id="GO:0016559">
    <property type="term" value="P:peroxisome fission"/>
    <property type="evidence" value="ECO:0007669"/>
    <property type="project" value="InterPro"/>
</dbReference>
<evidence type="ECO:0000256" key="4">
    <source>
        <dbReference type="ARBA" id="ARBA00046271"/>
    </source>
</evidence>
<reference evidence="5" key="1">
    <citation type="submission" date="2020-03" db="EMBL/GenBank/DDBJ databases">
        <title>Transcriptomic Profiling of the Digestive Tract of the Rat Flea, Xenopsylla cheopis, Following Blood Feeding and Infection with Yersinia pestis.</title>
        <authorList>
            <person name="Bland D.M."/>
            <person name="Martens C.A."/>
            <person name="Virtaneva K."/>
            <person name="Kanakabandi K."/>
            <person name="Long D."/>
            <person name="Rosenke R."/>
            <person name="Saturday G.A."/>
            <person name="Hoyt F.H."/>
            <person name="Bruno D.P."/>
            <person name="Ribeiro J.M.C."/>
            <person name="Hinnebusch J."/>
        </authorList>
    </citation>
    <scope>NUCLEOTIDE SEQUENCE</scope>
</reference>